<evidence type="ECO:0000256" key="8">
    <source>
        <dbReference type="ARBA" id="ARBA00023049"/>
    </source>
</evidence>
<protein>
    <submittedName>
        <fullName evidence="13">Zn-dependent protease with chaperone function</fullName>
    </submittedName>
</protein>
<keyword evidence="8 10" id="KW-0482">Metalloprotease</keyword>
<feature type="domain" description="Peptidase M48" evidence="12">
    <location>
        <begin position="147"/>
        <end position="382"/>
    </location>
</feature>
<comment type="similarity">
    <text evidence="10">Belongs to the peptidase M48 family.</text>
</comment>
<name>A0A238X4C0_9ACTN</name>
<dbReference type="CDD" id="cd07328">
    <property type="entry name" value="M48_Ste24p_like"/>
    <property type="match status" value="1"/>
</dbReference>
<evidence type="ECO:0000256" key="4">
    <source>
        <dbReference type="ARBA" id="ARBA00022723"/>
    </source>
</evidence>
<evidence type="ECO:0000256" key="11">
    <source>
        <dbReference type="SAM" id="Phobius"/>
    </source>
</evidence>
<evidence type="ECO:0000256" key="6">
    <source>
        <dbReference type="ARBA" id="ARBA00022833"/>
    </source>
</evidence>
<keyword evidence="5 10" id="KW-0378">Hydrolase</keyword>
<comment type="cofactor">
    <cofactor evidence="10">
        <name>Zn(2+)</name>
        <dbReference type="ChEBI" id="CHEBI:29105"/>
    </cofactor>
    <text evidence="10">Binds 1 zinc ion per subunit.</text>
</comment>
<accession>A0A238X4C0</accession>
<feature type="transmembrane region" description="Helical" evidence="11">
    <location>
        <begin position="76"/>
        <end position="101"/>
    </location>
</feature>
<dbReference type="GO" id="GO:0006508">
    <property type="term" value="P:proteolysis"/>
    <property type="evidence" value="ECO:0007669"/>
    <property type="project" value="UniProtKB-KW"/>
</dbReference>
<evidence type="ECO:0000313" key="14">
    <source>
        <dbReference type="Proteomes" id="UP000198415"/>
    </source>
</evidence>
<feature type="transmembrane region" description="Helical" evidence="11">
    <location>
        <begin position="244"/>
        <end position="262"/>
    </location>
</feature>
<evidence type="ECO:0000256" key="1">
    <source>
        <dbReference type="ARBA" id="ARBA00022475"/>
    </source>
</evidence>
<proteinExistence type="inferred from homology"/>
<dbReference type="InterPro" id="IPR050083">
    <property type="entry name" value="HtpX_protease"/>
</dbReference>
<dbReference type="PANTHER" id="PTHR43221:SF2">
    <property type="entry name" value="PROTEASE HTPX HOMOLOG"/>
    <property type="match status" value="1"/>
</dbReference>
<dbReference type="Gene3D" id="3.30.2010.10">
    <property type="entry name" value="Metalloproteases ('zincins'), catalytic domain"/>
    <property type="match status" value="1"/>
</dbReference>
<dbReference type="PANTHER" id="PTHR43221">
    <property type="entry name" value="PROTEASE HTPX"/>
    <property type="match status" value="1"/>
</dbReference>
<evidence type="ECO:0000256" key="5">
    <source>
        <dbReference type="ARBA" id="ARBA00022801"/>
    </source>
</evidence>
<reference evidence="13 14" key="1">
    <citation type="submission" date="2017-06" db="EMBL/GenBank/DDBJ databases">
        <authorList>
            <person name="Kim H.J."/>
            <person name="Triplett B.A."/>
        </authorList>
    </citation>
    <scope>NUCLEOTIDE SEQUENCE [LARGE SCALE GENOMIC DNA]</scope>
    <source>
        <strain evidence="13 14">DSM 43151</strain>
    </source>
</reference>
<evidence type="ECO:0000256" key="9">
    <source>
        <dbReference type="ARBA" id="ARBA00023136"/>
    </source>
</evidence>
<keyword evidence="7 11" id="KW-1133">Transmembrane helix</keyword>
<keyword evidence="3 11" id="KW-0812">Transmembrane</keyword>
<keyword evidence="1" id="KW-1003">Cell membrane</keyword>
<dbReference type="InterPro" id="IPR001915">
    <property type="entry name" value="Peptidase_M48"/>
</dbReference>
<evidence type="ECO:0000313" key="13">
    <source>
        <dbReference type="EMBL" id="SNR53433.1"/>
    </source>
</evidence>
<dbReference type="GO" id="GO:0046872">
    <property type="term" value="F:metal ion binding"/>
    <property type="evidence" value="ECO:0007669"/>
    <property type="project" value="UniProtKB-KW"/>
</dbReference>
<evidence type="ECO:0000256" key="2">
    <source>
        <dbReference type="ARBA" id="ARBA00022670"/>
    </source>
</evidence>
<organism evidence="13 14">
    <name type="scientific">Actinoplanes regularis</name>
    <dbReference type="NCBI Taxonomy" id="52697"/>
    <lineage>
        <taxon>Bacteria</taxon>
        <taxon>Bacillati</taxon>
        <taxon>Actinomycetota</taxon>
        <taxon>Actinomycetes</taxon>
        <taxon>Micromonosporales</taxon>
        <taxon>Micromonosporaceae</taxon>
        <taxon>Actinoplanes</taxon>
    </lineage>
</organism>
<dbReference type="GO" id="GO:0004222">
    <property type="term" value="F:metalloendopeptidase activity"/>
    <property type="evidence" value="ECO:0007669"/>
    <property type="project" value="InterPro"/>
</dbReference>
<keyword evidence="14" id="KW-1185">Reference proteome</keyword>
<dbReference type="AlphaFoldDB" id="A0A238X4C0"/>
<evidence type="ECO:0000256" key="3">
    <source>
        <dbReference type="ARBA" id="ARBA00022692"/>
    </source>
</evidence>
<evidence type="ECO:0000256" key="10">
    <source>
        <dbReference type="RuleBase" id="RU003983"/>
    </source>
</evidence>
<evidence type="ECO:0000259" key="12">
    <source>
        <dbReference type="Pfam" id="PF01435"/>
    </source>
</evidence>
<dbReference type="RefSeq" id="WP_089292701.1">
    <property type="nucleotide sequence ID" value="NZ_BOMU01000039.1"/>
</dbReference>
<keyword evidence="9 11" id="KW-0472">Membrane</keyword>
<dbReference type="Proteomes" id="UP000198415">
    <property type="component" value="Unassembled WGS sequence"/>
</dbReference>
<sequence>MTIQQSCPKCYAALSVLPEADPWCGTCEWNLDVFPRLEGVSWFWRAIVRLDQRAGFRAHRRLATADPDKRGSRVPYLLLALLSVVIVLADLALAGAGIWVLIHGGSLLPWLFGLLLIGFAVLLRPRLGRVKQLQDESTYVVTAEDVPELHRLVGQVAAETGAPVPDRIHLDFDANASAAVVGLRRTRVLTLGVPLMLALRPQELVALIGHELGHLKYEDGNRALLIQPARTLFGRLSRLVRPKISVIVVLNSGVFGAFYLLLQYVGGLLSLLFATLHTGLAVLAAGDQRQVELRADLMSVRAAGSEAALSTMDVLAMHEMLVGHISPHVRRGEAGAMWRRLLASVREREEPNRAAYRQLSNRTDASLLSGHPSAGRRYQWLAARPAESARVVVDQAMAARLEREINPYADAMHRQFTDHPSYWD</sequence>
<feature type="transmembrane region" description="Helical" evidence="11">
    <location>
        <begin position="107"/>
        <end position="123"/>
    </location>
</feature>
<evidence type="ECO:0000256" key="7">
    <source>
        <dbReference type="ARBA" id="ARBA00022989"/>
    </source>
</evidence>
<keyword evidence="4" id="KW-0479">Metal-binding</keyword>
<gene>
    <name evidence="13" type="ORF">SAMN06264365_10329</name>
</gene>
<dbReference type="EMBL" id="FZNR01000003">
    <property type="protein sequence ID" value="SNR53433.1"/>
    <property type="molecule type" value="Genomic_DNA"/>
</dbReference>
<keyword evidence="6 10" id="KW-0862">Zinc</keyword>
<dbReference type="Pfam" id="PF01435">
    <property type="entry name" value="Peptidase_M48"/>
    <property type="match status" value="1"/>
</dbReference>
<keyword evidence="2 10" id="KW-0645">Protease</keyword>